<evidence type="ECO:0000313" key="2">
    <source>
        <dbReference type="Proteomes" id="UP000765509"/>
    </source>
</evidence>
<accession>A0A9Q3H336</accession>
<evidence type="ECO:0000313" key="1">
    <source>
        <dbReference type="EMBL" id="MBW0489252.1"/>
    </source>
</evidence>
<dbReference type="Proteomes" id="UP000765509">
    <property type="component" value="Unassembled WGS sequence"/>
</dbReference>
<dbReference type="AlphaFoldDB" id="A0A9Q3H336"/>
<organism evidence="1 2">
    <name type="scientific">Austropuccinia psidii MF-1</name>
    <dbReference type="NCBI Taxonomy" id="1389203"/>
    <lineage>
        <taxon>Eukaryota</taxon>
        <taxon>Fungi</taxon>
        <taxon>Dikarya</taxon>
        <taxon>Basidiomycota</taxon>
        <taxon>Pucciniomycotina</taxon>
        <taxon>Pucciniomycetes</taxon>
        <taxon>Pucciniales</taxon>
        <taxon>Sphaerophragmiaceae</taxon>
        <taxon>Austropuccinia</taxon>
    </lineage>
</organism>
<sequence>MNLEFWSIGINPAQPRVNSSRTVYRSTPAARFGHSRAMMDNRSQIHNPNRKMMMALHCLTKCILYRPGKWTSQGCFLLINHAKISTPCPKGSTIIKKPSQSLNEEQIKQIWTQAEHISALLQ</sequence>
<keyword evidence="2" id="KW-1185">Reference proteome</keyword>
<name>A0A9Q3H336_9BASI</name>
<reference evidence="1" key="1">
    <citation type="submission" date="2021-03" db="EMBL/GenBank/DDBJ databases">
        <title>Draft genome sequence of rust myrtle Austropuccinia psidii MF-1, a brazilian biotype.</title>
        <authorList>
            <person name="Quecine M.C."/>
            <person name="Pachon D.M.R."/>
            <person name="Bonatelli M.L."/>
            <person name="Correr F.H."/>
            <person name="Franceschini L.M."/>
            <person name="Leite T.F."/>
            <person name="Margarido G.R.A."/>
            <person name="Almeida C.A."/>
            <person name="Ferrarezi J.A."/>
            <person name="Labate C.A."/>
        </authorList>
    </citation>
    <scope>NUCLEOTIDE SEQUENCE</scope>
    <source>
        <strain evidence="1">MF-1</strain>
    </source>
</reference>
<comment type="caution">
    <text evidence="1">The sequence shown here is derived from an EMBL/GenBank/DDBJ whole genome shotgun (WGS) entry which is preliminary data.</text>
</comment>
<protein>
    <submittedName>
        <fullName evidence="1">Uncharacterized protein</fullName>
    </submittedName>
</protein>
<proteinExistence type="predicted"/>
<gene>
    <name evidence="1" type="ORF">O181_028967</name>
</gene>
<dbReference type="EMBL" id="AVOT02009989">
    <property type="protein sequence ID" value="MBW0489252.1"/>
    <property type="molecule type" value="Genomic_DNA"/>
</dbReference>